<keyword evidence="2" id="KW-0732">Signal</keyword>
<evidence type="ECO:0000256" key="1">
    <source>
        <dbReference type="SAM" id="MobiDB-lite"/>
    </source>
</evidence>
<reference evidence="4" key="1">
    <citation type="journal article" date="2019" name="Int. J. Syst. Evol. Microbiol.">
        <title>The Global Catalogue of Microorganisms (GCM) 10K type strain sequencing project: providing services to taxonomists for standard genome sequencing and annotation.</title>
        <authorList>
            <consortium name="The Broad Institute Genomics Platform"/>
            <consortium name="The Broad Institute Genome Sequencing Center for Infectious Disease"/>
            <person name="Wu L."/>
            <person name="Ma J."/>
        </authorList>
    </citation>
    <scope>NUCLEOTIDE SEQUENCE [LARGE SCALE GENOMIC DNA]</scope>
    <source>
        <strain evidence="4">KCTC 42644</strain>
    </source>
</reference>
<proteinExistence type="predicted"/>
<dbReference type="Proteomes" id="UP001595615">
    <property type="component" value="Unassembled WGS sequence"/>
</dbReference>
<evidence type="ECO:0008006" key="5">
    <source>
        <dbReference type="Google" id="ProtNLM"/>
    </source>
</evidence>
<accession>A0ABV7XGV2</accession>
<sequence>MGNMFKKLGKAAIAVASLFAAQQAHAAGTQAGSTVTNTATVSYTIGGGGTQTATGTHDFTVDRKINVVVTEVGSTTKTVVPGSTGQYVTFQVSNESNDRIDIGLTQALNLTTGPRGTSTTPLSFDGQSPTIHEDTNNNGTYEAGTDLAITYLDNLLPTVDGNPTTGRKTVFVVMNIPSGLANGATEVISLTGEARISSGTDDAVLGGTFANDSAAADVAGGAAQNVFADGQGPAGDDGASGDSRHSAFSVLVVAASSIAATKTGSVISHPGPGGVGTVNAPEAKAIPGAIVEYCILLTHSGATAADGVVIDDPVPTTMTYVAGSLRSGETCLTATTPETDANNAGVGESDADGFGANFVVGPPARVTGSIATGFPVGGTRALKFRATIN</sequence>
<protein>
    <recommendedName>
        <fullName evidence="5">DUF11 domain-containing protein</fullName>
    </recommendedName>
</protein>
<dbReference type="InterPro" id="IPR047589">
    <property type="entry name" value="DUF11_rpt"/>
</dbReference>
<keyword evidence="4" id="KW-1185">Reference proteome</keyword>
<comment type="caution">
    <text evidence="3">The sequence shown here is derived from an EMBL/GenBank/DDBJ whole genome shotgun (WGS) entry which is preliminary data.</text>
</comment>
<gene>
    <name evidence="3" type="ORF">ACFOMD_15300</name>
</gene>
<organism evidence="3 4">
    <name type="scientific">Sphingoaurantiacus capsulatus</name>
    <dbReference type="NCBI Taxonomy" id="1771310"/>
    <lineage>
        <taxon>Bacteria</taxon>
        <taxon>Pseudomonadati</taxon>
        <taxon>Pseudomonadota</taxon>
        <taxon>Alphaproteobacteria</taxon>
        <taxon>Sphingomonadales</taxon>
        <taxon>Sphingosinicellaceae</taxon>
        <taxon>Sphingoaurantiacus</taxon>
    </lineage>
</organism>
<evidence type="ECO:0000313" key="3">
    <source>
        <dbReference type="EMBL" id="MFC3713939.1"/>
    </source>
</evidence>
<dbReference type="RefSeq" id="WP_380862910.1">
    <property type="nucleotide sequence ID" value="NZ_JBHRXV010000011.1"/>
</dbReference>
<feature type="chain" id="PRO_5046438081" description="DUF11 domain-containing protein" evidence="2">
    <location>
        <begin position="27"/>
        <end position="389"/>
    </location>
</feature>
<dbReference type="NCBIfam" id="TIGR01451">
    <property type="entry name" value="B_ant_repeat"/>
    <property type="match status" value="1"/>
</dbReference>
<feature type="signal peptide" evidence="2">
    <location>
        <begin position="1"/>
        <end position="26"/>
    </location>
</feature>
<evidence type="ECO:0000256" key="2">
    <source>
        <dbReference type="SAM" id="SignalP"/>
    </source>
</evidence>
<evidence type="ECO:0000313" key="4">
    <source>
        <dbReference type="Proteomes" id="UP001595615"/>
    </source>
</evidence>
<feature type="region of interest" description="Disordered" evidence="1">
    <location>
        <begin position="110"/>
        <end position="139"/>
    </location>
</feature>
<dbReference type="EMBL" id="JBHRXV010000011">
    <property type="protein sequence ID" value="MFC3713939.1"/>
    <property type="molecule type" value="Genomic_DNA"/>
</dbReference>
<name>A0ABV7XGV2_9SPHN</name>